<evidence type="ECO:0000313" key="1">
    <source>
        <dbReference type="EMBL" id="CUX03357.1"/>
    </source>
</evidence>
<keyword evidence="2" id="KW-1185">Reference proteome</keyword>
<proteinExistence type="predicted"/>
<protein>
    <submittedName>
        <fullName evidence="1">Uncharacterized protein</fullName>
    </submittedName>
</protein>
<sequence>MSRVNVSPIQYEWPTRFTKTMRKRVLSEANAAACFWLRGLSLEIIRTPLPHQHYALEVDTKRQVARHHRRIAIVNCQFNRYWEDEVIRLDLRPEDFGMPLSESLLGGSIYDFARPGFEHIPASGFRAMVDAGFDNESIANWRRNLINVYPRLVLAHTALRRGKTKPPVADAFEIPQLPVGAAVVNI</sequence>
<reference evidence="1 2" key="1">
    <citation type="submission" date="2016-01" db="EMBL/GenBank/DDBJ databases">
        <authorList>
            <person name="Regsiter A."/>
            <person name="william w."/>
        </authorList>
    </citation>
    <scope>NUCLEOTIDE SEQUENCE [LARGE SCALE GENOMIC DNA]</scope>
    <source>
        <strain evidence="1 2">CFBP 5494</strain>
    </source>
</reference>
<dbReference type="Proteomes" id="UP000191933">
    <property type="component" value="Unassembled WGS sequence"/>
</dbReference>
<comment type="caution">
    <text evidence="1">The sequence shown here is derived from an EMBL/GenBank/DDBJ whole genome shotgun (WGS) entry which is preliminary data.</text>
</comment>
<organism evidence="1 2">
    <name type="scientific">Agrobacterium genomosp. 2 str. CFBP 5494</name>
    <dbReference type="NCBI Taxonomy" id="1183436"/>
    <lineage>
        <taxon>Bacteria</taxon>
        <taxon>Pseudomonadati</taxon>
        <taxon>Pseudomonadota</taxon>
        <taxon>Alphaproteobacteria</taxon>
        <taxon>Hyphomicrobiales</taxon>
        <taxon>Rhizobiaceae</taxon>
        <taxon>Rhizobium/Agrobacterium group</taxon>
        <taxon>Agrobacterium</taxon>
        <taxon>Agrobacterium tumefaciens complex</taxon>
    </lineage>
</organism>
<accession>A0A9W5B7J9</accession>
<dbReference type="AlphaFoldDB" id="A0A9W5B7J9"/>
<name>A0A9W5B7J9_9HYPH</name>
<gene>
    <name evidence="1" type="ORF">AGR2A_pb10124</name>
</gene>
<dbReference type="EMBL" id="FBVY01000047">
    <property type="protein sequence ID" value="CUX03357.1"/>
    <property type="molecule type" value="Genomic_DNA"/>
</dbReference>
<evidence type="ECO:0000313" key="2">
    <source>
        <dbReference type="Proteomes" id="UP000191933"/>
    </source>
</evidence>